<proteinExistence type="predicted"/>
<comment type="caution">
    <text evidence="1">The sequence shown here is derived from an EMBL/GenBank/DDBJ whole genome shotgun (WGS) entry which is preliminary data.</text>
</comment>
<sequence length="318" mass="36261">MKKYLLFIGLLFIVFSCSKKSYYQSPKQSTKDNCFSVYSNDELKISIDYDVLEDTFMTNRFSKSSLILAEIYGVSEDIKAYKRLDEKIKAGNMNDRILLHKSYYQNEIDKRLQLASFENDGLLSSIHCEQLRLARILNDLTALNNKKQTRLSNAAIIVGTLSTVLVAGILISKDEGLNDSDAKDWIGIAGAVAGTYLAVKSSRQDATVEVDHHKNIIRSVYAKTNQQKLFSSTIWYMLTDENIVDGNGRTGIEIIKDNWKPFEEQFTEEEKMERLRVLLLPSGIYNQELLRLRIDMLGEIENGVEAMNKALSKLNREL</sequence>
<dbReference type="RefSeq" id="WP_168884331.1">
    <property type="nucleotide sequence ID" value="NZ_JABAIL010000007.1"/>
</dbReference>
<reference evidence="1 2" key="1">
    <citation type="submission" date="2020-04" db="EMBL/GenBank/DDBJ databases">
        <title>Flammeovirga sp. SR4, a novel species isolated from seawater.</title>
        <authorList>
            <person name="Wang X."/>
        </authorList>
    </citation>
    <scope>NUCLEOTIDE SEQUENCE [LARGE SCALE GENOMIC DNA]</scope>
    <source>
        <strain evidence="1 2">SR4</strain>
    </source>
</reference>
<dbReference type="AlphaFoldDB" id="A0A7X8XXV6"/>
<keyword evidence="2" id="KW-1185">Reference proteome</keyword>
<dbReference type="PROSITE" id="PS51257">
    <property type="entry name" value="PROKAR_LIPOPROTEIN"/>
    <property type="match status" value="1"/>
</dbReference>
<dbReference type="Proteomes" id="UP000585050">
    <property type="component" value="Unassembled WGS sequence"/>
</dbReference>
<protein>
    <recommendedName>
        <fullName evidence="3">Lipoprotein</fullName>
    </recommendedName>
</protein>
<name>A0A7X8XXV6_9BACT</name>
<gene>
    <name evidence="1" type="ORF">HGP29_20625</name>
</gene>
<dbReference type="EMBL" id="JABAIL010000007">
    <property type="protein sequence ID" value="NLR93616.1"/>
    <property type="molecule type" value="Genomic_DNA"/>
</dbReference>
<organism evidence="1 2">
    <name type="scientific">Flammeovirga agarivorans</name>
    <dbReference type="NCBI Taxonomy" id="2726742"/>
    <lineage>
        <taxon>Bacteria</taxon>
        <taxon>Pseudomonadati</taxon>
        <taxon>Bacteroidota</taxon>
        <taxon>Cytophagia</taxon>
        <taxon>Cytophagales</taxon>
        <taxon>Flammeovirgaceae</taxon>
        <taxon>Flammeovirga</taxon>
    </lineage>
</organism>
<evidence type="ECO:0000313" key="2">
    <source>
        <dbReference type="Proteomes" id="UP000585050"/>
    </source>
</evidence>
<accession>A0A7X8XXV6</accession>
<evidence type="ECO:0008006" key="3">
    <source>
        <dbReference type="Google" id="ProtNLM"/>
    </source>
</evidence>
<evidence type="ECO:0000313" key="1">
    <source>
        <dbReference type="EMBL" id="NLR93616.1"/>
    </source>
</evidence>